<comment type="caution">
    <text evidence="1">The sequence shown here is derived from an EMBL/GenBank/DDBJ whole genome shotgun (WGS) entry which is preliminary data.</text>
</comment>
<evidence type="ECO:0000313" key="1">
    <source>
        <dbReference type="EMBL" id="KAI1902667.1"/>
    </source>
</evidence>
<accession>A0A8T3E4V4</accession>
<organism evidence="1 2">
    <name type="scientific">Albula goreensis</name>
    <dbReference type="NCBI Taxonomy" id="1534307"/>
    <lineage>
        <taxon>Eukaryota</taxon>
        <taxon>Metazoa</taxon>
        <taxon>Chordata</taxon>
        <taxon>Craniata</taxon>
        <taxon>Vertebrata</taxon>
        <taxon>Euteleostomi</taxon>
        <taxon>Actinopterygii</taxon>
        <taxon>Neopterygii</taxon>
        <taxon>Teleostei</taxon>
        <taxon>Albuliformes</taxon>
        <taxon>Albulidae</taxon>
        <taxon>Albula</taxon>
    </lineage>
</organism>
<dbReference type="Proteomes" id="UP000829720">
    <property type="component" value="Unassembled WGS sequence"/>
</dbReference>
<name>A0A8T3E4V4_9TELE</name>
<keyword evidence="2" id="KW-1185">Reference proteome</keyword>
<dbReference type="EMBL" id="JAERUA010000002">
    <property type="protein sequence ID" value="KAI1902667.1"/>
    <property type="molecule type" value="Genomic_DNA"/>
</dbReference>
<protein>
    <submittedName>
        <fullName evidence="1">Uncharacterized protein</fullName>
    </submittedName>
</protein>
<dbReference type="AlphaFoldDB" id="A0A8T3E4V4"/>
<proteinExistence type="predicted"/>
<sequence>MALTHGVPIKVEPIGLRDRMPIHPPNGNLRVSAPYRTPLKVFSEVLISFKLVWMSFGVEDISSTPRWMASCFSRTASARTLGPEECGHVGRASNGA</sequence>
<gene>
    <name evidence="1" type="ORF">AGOR_G00018340</name>
</gene>
<evidence type="ECO:0000313" key="2">
    <source>
        <dbReference type="Proteomes" id="UP000829720"/>
    </source>
</evidence>
<reference evidence="1" key="1">
    <citation type="submission" date="2021-01" db="EMBL/GenBank/DDBJ databases">
        <authorList>
            <person name="Zahm M."/>
            <person name="Roques C."/>
            <person name="Cabau C."/>
            <person name="Klopp C."/>
            <person name="Donnadieu C."/>
            <person name="Jouanno E."/>
            <person name="Lampietro C."/>
            <person name="Louis A."/>
            <person name="Herpin A."/>
            <person name="Echchiki A."/>
            <person name="Berthelot C."/>
            <person name="Parey E."/>
            <person name="Roest-Crollius H."/>
            <person name="Braasch I."/>
            <person name="Postlethwait J."/>
            <person name="Bobe J."/>
            <person name="Montfort J."/>
            <person name="Bouchez O."/>
            <person name="Begum T."/>
            <person name="Mejri S."/>
            <person name="Adams A."/>
            <person name="Chen W.-J."/>
            <person name="Guiguen Y."/>
        </authorList>
    </citation>
    <scope>NUCLEOTIDE SEQUENCE</scope>
    <source>
        <tissue evidence="1">Blood</tissue>
    </source>
</reference>